<dbReference type="PANTHER" id="PTHR42978:SF7">
    <property type="entry name" value="METALLO-HYDROLASE RV2300C-RELATED"/>
    <property type="match status" value="1"/>
</dbReference>
<dbReference type="Pfam" id="PF00753">
    <property type="entry name" value="Lactamase_B"/>
    <property type="match status" value="1"/>
</dbReference>
<organism evidence="7 8">
    <name type="scientific">Frankia canadensis</name>
    <dbReference type="NCBI Taxonomy" id="1836972"/>
    <lineage>
        <taxon>Bacteria</taxon>
        <taxon>Bacillati</taxon>
        <taxon>Actinomycetota</taxon>
        <taxon>Actinomycetes</taxon>
        <taxon>Frankiales</taxon>
        <taxon>Frankiaceae</taxon>
        <taxon>Frankia</taxon>
    </lineage>
</organism>
<protein>
    <submittedName>
        <fullName evidence="7">Beta-lactamase class B</fullName>
    </submittedName>
</protein>
<dbReference type="SUPFAM" id="SSF56281">
    <property type="entry name" value="Metallo-hydrolase/oxidoreductase"/>
    <property type="match status" value="1"/>
</dbReference>
<dbReference type="InterPro" id="IPR036866">
    <property type="entry name" value="RibonucZ/Hydroxyglut_hydro"/>
</dbReference>
<keyword evidence="8" id="KW-1185">Reference proteome</keyword>
<dbReference type="AlphaFoldDB" id="A0A2I2KV34"/>
<evidence type="ECO:0000259" key="6">
    <source>
        <dbReference type="SMART" id="SM00849"/>
    </source>
</evidence>
<dbReference type="CDD" id="cd07729">
    <property type="entry name" value="AHL_lactonase_MBL-fold"/>
    <property type="match status" value="1"/>
</dbReference>
<comment type="cofactor">
    <cofactor evidence="1">
        <name>Zn(2+)</name>
        <dbReference type="ChEBI" id="CHEBI:29105"/>
    </cofactor>
</comment>
<evidence type="ECO:0000256" key="2">
    <source>
        <dbReference type="ARBA" id="ARBA00007749"/>
    </source>
</evidence>
<accession>A0A2I2KV34</accession>
<evidence type="ECO:0000256" key="4">
    <source>
        <dbReference type="ARBA" id="ARBA00022801"/>
    </source>
</evidence>
<evidence type="ECO:0000256" key="1">
    <source>
        <dbReference type="ARBA" id="ARBA00001947"/>
    </source>
</evidence>
<keyword evidence="3" id="KW-0479">Metal-binding</keyword>
<feature type="domain" description="Metallo-beta-lactamase" evidence="6">
    <location>
        <begin position="39"/>
        <end position="241"/>
    </location>
</feature>
<evidence type="ECO:0000256" key="5">
    <source>
        <dbReference type="ARBA" id="ARBA00022833"/>
    </source>
</evidence>
<sequence length="272" mass="29149">MNLGGDLRVYAIQYALRDGVAPAEVFHHATAADTERSMAYYVWLIAGSRGAVLVDTGFDRAIAKRRGREQVLRGDPLDALAALGAPAADLDEIILTHLHFDHCGGLDRFPNALVRLQRREMEFWTGPAASRPSFRRVVEPEDVTGVVVRNLDGRVLWSDGDETLAPGVSVHRVGGHTAGLQVVRVETGRGVVVLASDASHYEDNLTQDRPYSAVDSVSGAHAAFDRLRALAGPDGHIIPGHDPAVMARYPDAAAGLEGVAVELTGGPVRADR</sequence>
<keyword evidence="5" id="KW-0862">Zinc</keyword>
<evidence type="ECO:0000313" key="8">
    <source>
        <dbReference type="Proteomes" id="UP000234331"/>
    </source>
</evidence>
<reference evidence="7 8" key="1">
    <citation type="submission" date="2017-06" db="EMBL/GenBank/DDBJ databases">
        <authorList>
            <person name="Kim H.J."/>
            <person name="Triplett B.A."/>
        </authorList>
    </citation>
    <scope>NUCLEOTIDE SEQUENCE [LARGE SCALE GENOMIC DNA]</scope>
    <source>
        <strain evidence="7">FRACA_ARgP5</strain>
    </source>
</reference>
<dbReference type="Proteomes" id="UP000234331">
    <property type="component" value="Unassembled WGS sequence"/>
</dbReference>
<dbReference type="InterPro" id="IPR001279">
    <property type="entry name" value="Metallo-B-lactamas"/>
</dbReference>
<dbReference type="EMBL" id="FZMO01000268">
    <property type="protein sequence ID" value="SNQ49527.1"/>
    <property type="molecule type" value="Genomic_DNA"/>
</dbReference>
<keyword evidence="4" id="KW-0378">Hydrolase</keyword>
<dbReference type="SMART" id="SM00849">
    <property type="entry name" value="Lactamase_B"/>
    <property type="match status" value="1"/>
</dbReference>
<comment type="similarity">
    <text evidence="2">Belongs to the metallo-beta-lactamase superfamily.</text>
</comment>
<proteinExistence type="inferred from homology"/>
<evidence type="ECO:0000256" key="3">
    <source>
        <dbReference type="ARBA" id="ARBA00022723"/>
    </source>
</evidence>
<dbReference type="PANTHER" id="PTHR42978">
    <property type="entry name" value="QUORUM-QUENCHING LACTONASE YTNP-RELATED-RELATED"/>
    <property type="match status" value="1"/>
</dbReference>
<dbReference type="Gene3D" id="3.60.15.10">
    <property type="entry name" value="Ribonuclease Z/Hydroxyacylglutathione hydrolase-like"/>
    <property type="match status" value="1"/>
</dbReference>
<dbReference type="GO" id="GO:0046872">
    <property type="term" value="F:metal ion binding"/>
    <property type="evidence" value="ECO:0007669"/>
    <property type="project" value="UniProtKB-KW"/>
</dbReference>
<name>A0A2I2KV34_9ACTN</name>
<gene>
    <name evidence="7" type="ORF">FRACA_340037</name>
</gene>
<dbReference type="OrthoDB" id="3196337at2"/>
<dbReference type="GO" id="GO:0016787">
    <property type="term" value="F:hydrolase activity"/>
    <property type="evidence" value="ECO:0007669"/>
    <property type="project" value="UniProtKB-KW"/>
</dbReference>
<dbReference type="InterPro" id="IPR051013">
    <property type="entry name" value="MBL_superfamily_lactonases"/>
</dbReference>
<evidence type="ECO:0000313" key="7">
    <source>
        <dbReference type="EMBL" id="SNQ49527.1"/>
    </source>
</evidence>
<dbReference type="RefSeq" id="WP_101832992.1">
    <property type="nucleotide sequence ID" value="NZ_FZMO01000268.1"/>
</dbReference>